<gene>
    <name evidence="2" type="ORF">KK062_26695</name>
</gene>
<organism evidence="2 3">
    <name type="scientific">Dawidia cretensis</name>
    <dbReference type="NCBI Taxonomy" id="2782350"/>
    <lineage>
        <taxon>Bacteria</taxon>
        <taxon>Pseudomonadati</taxon>
        <taxon>Bacteroidota</taxon>
        <taxon>Cytophagia</taxon>
        <taxon>Cytophagales</taxon>
        <taxon>Chryseotaleaceae</taxon>
        <taxon>Dawidia</taxon>
    </lineage>
</organism>
<keyword evidence="3" id="KW-1185">Reference proteome</keyword>
<dbReference type="Pfam" id="PF14087">
    <property type="entry name" value="DUF4267"/>
    <property type="match status" value="1"/>
</dbReference>
<proteinExistence type="predicted"/>
<accession>A0AAP2E4X3</accession>
<evidence type="ECO:0000256" key="1">
    <source>
        <dbReference type="SAM" id="Phobius"/>
    </source>
</evidence>
<dbReference type="InterPro" id="IPR025363">
    <property type="entry name" value="DUF4267"/>
</dbReference>
<feature type="transmembrane region" description="Helical" evidence="1">
    <location>
        <begin position="85"/>
        <end position="104"/>
    </location>
</feature>
<name>A0AAP2E4X3_9BACT</name>
<dbReference type="Proteomes" id="UP001319080">
    <property type="component" value="Unassembled WGS sequence"/>
</dbReference>
<keyword evidence="1" id="KW-1133">Transmembrane helix</keyword>
<evidence type="ECO:0000313" key="3">
    <source>
        <dbReference type="Proteomes" id="UP001319080"/>
    </source>
</evidence>
<keyword evidence="1" id="KW-0472">Membrane</keyword>
<reference evidence="2 3" key="1">
    <citation type="submission" date="2021-05" db="EMBL/GenBank/DDBJ databases">
        <title>A Polyphasic approach of four new species of the genus Ohtaekwangia: Ohtaekwangia histidinii sp. nov., Ohtaekwangia cretensis sp. nov., Ohtaekwangia indiensis sp. nov., Ohtaekwangia reichenbachii sp. nov. from diverse environment.</title>
        <authorList>
            <person name="Octaviana S."/>
        </authorList>
    </citation>
    <scope>NUCLEOTIDE SEQUENCE [LARGE SCALE GENOMIC DNA]</scope>
    <source>
        <strain evidence="2 3">PWU5</strain>
    </source>
</reference>
<comment type="caution">
    <text evidence="2">The sequence shown here is derived from an EMBL/GenBank/DDBJ whole genome shotgun (WGS) entry which is preliminary data.</text>
</comment>
<dbReference type="EMBL" id="JAHESE010000042">
    <property type="protein sequence ID" value="MBT1711859.1"/>
    <property type="molecule type" value="Genomic_DNA"/>
</dbReference>
<evidence type="ECO:0000313" key="2">
    <source>
        <dbReference type="EMBL" id="MBT1711859.1"/>
    </source>
</evidence>
<dbReference type="RefSeq" id="WP_254087429.1">
    <property type="nucleotide sequence ID" value="NZ_JAHESE010000042.1"/>
</dbReference>
<sequence length="148" mass="16539">METQVKQQQHYWGMRSVSYWITLVLALGIIFIGVRFILQPVVGAIGYGVAFSDEQDAVYGKIKGIRDVFSGIVLLPLLIMRMRKAAAWVFTTAIVVPVVDFLIIRFTNGAGDLEHLLVHGVTALVMIANSFLLFHMRSSLKGDHAHRK</sequence>
<dbReference type="AlphaFoldDB" id="A0AAP2E4X3"/>
<keyword evidence="1" id="KW-0812">Transmembrane</keyword>
<protein>
    <submittedName>
        <fullName evidence="2">DUF4267 domain-containing protein</fullName>
    </submittedName>
</protein>
<feature type="transmembrane region" description="Helical" evidence="1">
    <location>
        <begin position="17"/>
        <end position="38"/>
    </location>
</feature>
<feature type="transmembrane region" description="Helical" evidence="1">
    <location>
        <begin position="116"/>
        <end position="134"/>
    </location>
</feature>